<dbReference type="Proteomes" id="UP000789570">
    <property type="component" value="Unassembled WGS sequence"/>
</dbReference>
<evidence type="ECO:0000256" key="2">
    <source>
        <dbReference type="ARBA" id="ARBA00022692"/>
    </source>
</evidence>
<reference evidence="6" key="1">
    <citation type="submission" date="2021-06" db="EMBL/GenBank/DDBJ databases">
        <authorList>
            <person name="Kallberg Y."/>
            <person name="Tangrot J."/>
            <person name="Rosling A."/>
        </authorList>
    </citation>
    <scope>NUCLEOTIDE SEQUENCE</scope>
    <source>
        <strain evidence="6">UK204</strain>
    </source>
</reference>
<sequence>MTETRNNNWPPCYPIIYHNIQADILDGDSRRMTEQSYKLWLFYVVTLFFNLVAVVVTSVSRNDGISIIGQILIAVLYLLAWPLFDFFCRHRSLYQAFKHNNQNRFRWFFLNTFLDIVFGSFIGLGWFYGGGGGVIAMSDNFKNERIVAGVFCAICVALVLIQVTLHIILFRKVYAHFKTHDDWTLLPGQKNKSSKEQARV</sequence>
<comment type="subcellular location">
    <subcellularLocation>
        <location evidence="1">Membrane</location>
        <topology evidence="1">Multi-pass membrane protein</topology>
    </subcellularLocation>
</comment>
<proteinExistence type="predicted"/>
<dbReference type="PANTHER" id="PTHR10687:SF2">
    <property type="entry name" value="SECRETORY CARRIER-ASSOCIATED MEMBRANE PROTEIN"/>
    <property type="match status" value="1"/>
</dbReference>
<protein>
    <submittedName>
        <fullName evidence="6">505_t:CDS:1</fullName>
    </submittedName>
</protein>
<dbReference type="InterPro" id="IPR007273">
    <property type="entry name" value="SCAMP"/>
</dbReference>
<gene>
    <name evidence="6" type="ORF">FCALED_LOCUS4303</name>
</gene>
<feature type="transmembrane region" description="Helical" evidence="5">
    <location>
        <begin position="148"/>
        <end position="170"/>
    </location>
</feature>
<evidence type="ECO:0000256" key="4">
    <source>
        <dbReference type="ARBA" id="ARBA00023136"/>
    </source>
</evidence>
<keyword evidence="3 5" id="KW-1133">Transmembrane helix</keyword>
<dbReference type="GO" id="GO:0015031">
    <property type="term" value="P:protein transport"/>
    <property type="evidence" value="ECO:0007669"/>
    <property type="project" value="InterPro"/>
</dbReference>
<comment type="caution">
    <text evidence="6">The sequence shown here is derived from an EMBL/GenBank/DDBJ whole genome shotgun (WGS) entry which is preliminary data.</text>
</comment>
<accession>A0A9N8ZYN8</accession>
<evidence type="ECO:0000313" key="6">
    <source>
        <dbReference type="EMBL" id="CAG8513154.1"/>
    </source>
</evidence>
<keyword evidence="2 5" id="KW-0812">Transmembrane</keyword>
<feature type="transmembrane region" description="Helical" evidence="5">
    <location>
        <begin position="108"/>
        <end position="128"/>
    </location>
</feature>
<keyword evidence="7" id="KW-1185">Reference proteome</keyword>
<dbReference type="GO" id="GO:0055038">
    <property type="term" value="C:recycling endosome membrane"/>
    <property type="evidence" value="ECO:0007669"/>
    <property type="project" value="TreeGrafter"/>
</dbReference>
<name>A0A9N8ZYN8_9GLOM</name>
<dbReference type="AlphaFoldDB" id="A0A9N8ZYN8"/>
<dbReference type="Pfam" id="PF04144">
    <property type="entry name" value="SCAMP"/>
    <property type="match status" value="1"/>
</dbReference>
<dbReference type="GO" id="GO:0032588">
    <property type="term" value="C:trans-Golgi network membrane"/>
    <property type="evidence" value="ECO:0007669"/>
    <property type="project" value="TreeGrafter"/>
</dbReference>
<dbReference type="PANTHER" id="PTHR10687">
    <property type="entry name" value="SECRETORY CARRIER-ASSOCIATED MEMBRANE PROTEIN SCAMP"/>
    <property type="match status" value="1"/>
</dbReference>
<evidence type="ECO:0000256" key="3">
    <source>
        <dbReference type="ARBA" id="ARBA00022989"/>
    </source>
</evidence>
<evidence type="ECO:0000256" key="1">
    <source>
        <dbReference type="ARBA" id="ARBA00004141"/>
    </source>
</evidence>
<dbReference type="EMBL" id="CAJVPQ010000829">
    <property type="protein sequence ID" value="CAG8513154.1"/>
    <property type="molecule type" value="Genomic_DNA"/>
</dbReference>
<organism evidence="6 7">
    <name type="scientific">Funneliformis caledonium</name>
    <dbReference type="NCBI Taxonomy" id="1117310"/>
    <lineage>
        <taxon>Eukaryota</taxon>
        <taxon>Fungi</taxon>
        <taxon>Fungi incertae sedis</taxon>
        <taxon>Mucoromycota</taxon>
        <taxon>Glomeromycotina</taxon>
        <taxon>Glomeromycetes</taxon>
        <taxon>Glomerales</taxon>
        <taxon>Glomeraceae</taxon>
        <taxon>Funneliformis</taxon>
    </lineage>
</organism>
<feature type="transmembrane region" description="Helical" evidence="5">
    <location>
        <begin position="65"/>
        <end position="87"/>
    </location>
</feature>
<feature type="transmembrane region" description="Helical" evidence="5">
    <location>
        <begin position="39"/>
        <end position="59"/>
    </location>
</feature>
<evidence type="ECO:0000313" key="7">
    <source>
        <dbReference type="Proteomes" id="UP000789570"/>
    </source>
</evidence>
<dbReference type="OrthoDB" id="242866at2759"/>
<keyword evidence="4 5" id="KW-0472">Membrane</keyword>
<evidence type="ECO:0000256" key="5">
    <source>
        <dbReference type="SAM" id="Phobius"/>
    </source>
</evidence>